<evidence type="ECO:0000313" key="2">
    <source>
        <dbReference type="EMBL" id="TCK98441.1"/>
    </source>
</evidence>
<protein>
    <submittedName>
        <fullName evidence="2">Uncharacterized protein</fullName>
    </submittedName>
</protein>
<dbReference type="OrthoDB" id="9769367at2"/>
<feature type="signal peptide" evidence="1">
    <location>
        <begin position="1"/>
        <end position="20"/>
    </location>
</feature>
<comment type="caution">
    <text evidence="2">The sequence shown here is derived from an EMBL/GenBank/DDBJ whole genome shotgun (WGS) entry which is preliminary data.</text>
</comment>
<accession>A0A4V2Q1P9</accession>
<proteinExistence type="predicted"/>
<name>A0A4V2Q1P9_9FIRM</name>
<dbReference type="AlphaFoldDB" id="A0A4V2Q1P9"/>
<sequence>MKNFLIYITLILLSISLVSCDNVDKGDYLNVNKPVFLKIEDAKQELQGAVFGSHGWSIVYPVESYIDARFGSYWLRYDINTNKIDRALKFEDGFWDTITNLSKSGNYAIKSTLYDEENEPANIFFIDFKNEEVVFLAYAVEEFKIEDIPEDIRSEFELENIFTSNINEPYFERVEYDIQYIFESSSFIVYEGEEILHELTVLEDQGILMNNFVWIDEKTIGVLMPIENGFDLGYYKFALIDIIEDRIIQECPINRR</sequence>
<reference evidence="2 3" key="1">
    <citation type="submission" date="2019-03" db="EMBL/GenBank/DDBJ databases">
        <title>Genomic Encyclopedia of Type Strains, Phase IV (KMG-IV): sequencing the most valuable type-strain genomes for metagenomic binning, comparative biology and taxonomic classification.</title>
        <authorList>
            <person name="Goeker M."/>
        </authorList>
    </citation>
    <scope>NUCLEOTIDE SEQUENCE [LARGE SCALE GENOMIC DNA]</scope>
    <source>
        <strain evidence="2 3">DSM 24176</strain>
    </source>
</reference>
<feature type="chain" id="PRO_5039496349" evidence="1">
    <location>
        <begin position="21"/>
        <end position="256"/>
    </location>
</feature>
<keyword evidence="1" id="KW-0732">Signal</keyword>
<dbReference type="PROSITE" id="PS51257">
    <property type="entry name" value="PROKAR_LIPOPROTEIN"/>
    <property type="match status" value="1"/>
</dbReference>
<dbReference type="RefSeq" id="WP_132281017.1">
    <property type="nucleotide sequence ID" value="NZ_SMGQ01000011.1"/>
</dbReference>
<dbReference type="Proteomes" id="UP000294545">
    <property type="component" value="Unassembled WGS sequence"/>
</dbReference>
<evidence type="ECO:0000313" key="3">
    <source>
        <dbReference type="Proteomes" id="UP000294545"/>
    </source>
</evidence>
<dbReference type="EMBL" id="SMGQ01000011">
    <property type="protein sequence ID" value="TCK98441.1"/>
    <property type="molecule type" value="Genomic_DNA"/>
</dbReference>
<evidence type="ECO:0000256" key="1">
    <source>
        <dbReference type="SAM" id="SignalP"/>
    </source>
</evidence>
<gene>
    <name evidence="2" type="ORF">EDC19_0861</name>
</gene>
<organism evidence="2 3">
    <name type="scientific">Natranaerovirga hydrolytica</name>
    <dbReference type="NCBI Taxonomy" id="680378"/>
    <lineage>
        <taxon>Bacteria</taxon>
        <taxon>Bacillati</taxon>
        <taxon>Bacillota</taxon>
        <taxon>Clostridia</taxon>
        <taxon>Lachnospirales</taxon>
        <taxon>Natranaerovirgaceae</taxon>
        <taxon>Natranaerovirga</taxon>
    </lineage>
</organism>
<keyword evidence="3" id="KW-1185">Reference proteome</keyword>